<proteinExistence type="predicted"/>
<keyword evidence="2" id="KW-1185">Reference proteome</keyword>
<name>A0A372G1U0_9ACTN</name>
<dbReference type="RefSeq" id="WP_117227276.1">
    <property type="nucleotide sequence ID" value="NZ_CP061725.1"/>
</dbReference>
<dbReference type="EMBL" id="QVFU01000005">
    <property type="protein sequence ID" value="RFS47025.1"/>
    <property type="molecule type" value="Genomic_DNA"/>
</dbReference>
<dbReference type="AlphaFoldDB" id="A0A372G1U0"/>
<organism evidence="1 2">
    <name type="scientific">Micromonospora craniellae</name>
    <dbReference type="NCBI Taxonomy" id="2294034"/>
    <lineage>
        <taxon>Bacteria</taxon>
        <taxon>Bacillati</taxon>
        <taxon>Actinomycetota</taxon>
        <taxon>Actinomycetes</taxon>
        <taxon>Micromonosporales</taxon>
        <taxon>Micromonosporaceae</taxon>
        <taxon>Micromonospora</taxon>
    </lineage>
</organism>
<sequence length="88" mass="9300">MGLRIPTEDEIRARAEQLGVLAPDGTVPPAQRARVARAIVDEETAAASAATRADAAREIVLSRSVVRVADGHLVVEVRHIADPPTPTT</sequence>
<evidence type="ECO:0000313" key="2">
    <source>
        <dbReference type="Proteomes" id="UP000262621"/>
    </source>
</evidence>
<dbReference type="Proteomes" id="UP000262621">
    <property type="component" value="Unassembled WGS sequence"/>
</dbReference>
<comment type="caution">
    <text evidence="1">The sequence shown here is derived from an EMBL/GenBank/DDBJ whole genome shotgun (WGS) entry which is preliminary data.</text>
</comment>
<protein>
    <submittedName>
        <fullName evidence="1">Uncharacterized protein</fullName>
    </submittedName>
</protein>
<accession>A0A372G1U0</accession>
<reference evidence="1 2" key="1">
    <citation type="submission" date="2018-08" db="EMBL/GenBank/DDBJ databases">
        <title>Verrucosispora craniellae sp. nov., isolated from a marine sponge in the South China Sea.</title>
        <authorList>
            <person name="Li L."/>
            <person name="Lin H.W."/>
        </authorList>
    </citation>
    <scope>NUCLEOTIDE SEQUENCE [LARGE SCALE GENOMIC DNA]</scope>
    <source>
        <strain evidence="1 2">LHW63014</strain>
    </source>
</reference>
<evidence type="ECO:0000313" key="1">
    <source>
        <dbReference type="EMBL" id="RFS47025.1"/>
    </source>
</evidence>
<gene>
    <name evidence="1" type="ORF">D0Q02_07635</name>
</gene>